<dbReference type="EnsemblBacteria" id="BAA10609">
    <property type="protein sequence ID" value="BAA10609"/>
    <property type="gene ID" value="BAA10609"/>
</dbReference>
<dbReference type="STRING" id="1148.gene:10500113"/>
<reference evidence="2 3" key="1">
    <citation type="journal article" date="1995" name="DNA Res.">
        <title>Sequence analysis of the genome of the unicellular cyanobacterium Synechocystis sp. strain PCC6803. I. Sequence features in the 1 Mb region from map positions 64% to 92% of the genome.</title>
        <authorList>
            <person name="Kaneko T."/>
            <person name="Tanaka A."/>
            <person name="Sato S."/>
            <person name="Kotani H."/>
            <person name="Sazuka T."/>
            <person name="Miyajima N."/>
            <person name="Sugiura M."/>
            <person name="Tabata S."/>
        </authorList>
    </citation>
    <scope>NUCLEOTIDE SEQUENCE [LARGE SCALE GENOMIC DNA]</scope>
    <source>
        <strain evidence="3">ATCC 27184 / PCC 6803 / Kazusa</strain>
    </source>
</reference>
<evidence type="ECO:0000256" key="1">
    <source>
        <dbReference type="SAM" id="SignalP"/>
    </source>
</evidence>
<dbReference type="KEGG" id="syn:sll0595"/>
<keyword evidence="3" id="KW-1185">Reference proteome</keyword>
<reference evidence="2 3" key="2">
    <citation type="journal article" date="1996" name="DNA Res.">
        <title>Sequence analysis of the genome of the unicellular cyanobacterium Synechocystis sp. strain PCC6803. II. Sequence determination of the entire genome and assignment of potential protein-coding regions.</title>
        <authorList>
            <person name="Kaneko T."/>
            <person name="Sato S."/>
            <person name="Kotani H."/>
            <person name="Tanaka A."/>
            <person name="Asamizu E."/>
            <person name="Nakamura Y."/>
            <person name="Miyajima N."/>
            <person name="Hirosawa M."/>
            <person name="Sugiura M."/>
            <person name="Sasamoto S."/>
            <person name="Kimura T."/>
            <person name="Hosouchi T."/>
            <person name="Matsuno A."/>
            <person name="Muraki A."/>
            <person name="Nakazaki N."/>
            <person name="Naruo K."/>
            <person name="Okumura S."/>
            <person name="Shimpo S."/>
            <person name="Takeuchi C."/>
            <person name="Wada T."/>
            <person name="Watanabe A."/>
            <person name="Yamada M."/>
            <person name="Yasuda M."/>
            <person name="Tabata S."/>
        </authorList>
    </citation>
    <scope>NUCLEOTIDE SEQUENCE [LARGE SCALE GENOMIC DNA]</scope>
    <source>
        <strain evidence="3">ATCC 27184 / PCC 6803 / Kazusa</strain>
    </source>
</reference>
<evidence type="ECO:0000313" key="3">
    <source>
        <dbReference type="Proteomes" id="UP000001425"/>
    </source>
</evidence>
<keyword evidence="1" id="KW-0732">Signal</keyword>
<dbReference type="PaxDb" id="1148-1001771"/>
<feature type="chain" id="PRO_5004250475" evidence="1">
    <location>
        <begin position="31"/>
        <end position="143"/>
    </location>
</feature>
<feature type="signal peptide" evidence="1">
    <location>
        <begin position="1"/>
        <end position="30"/>
    </location>
</feature>
<sequence>MVWANLGHCCRWLGALTVATTLLAPIPLKAGSATAIASPLTGLQTLPSQLLLAEIIRGCPRAEVVEAYETKTYLAYICQTYDGQIFYRGVNKNNGDQINVMDVLITDSGTYYATNGAYTYWVDRQQLRVTKNGKTIFSEPVLR</sequence>
<dbReference type="EMBL" id="BA000022">
    <property type="protein sequence ID" value="BAA10609.1"/>
    <property type="molecule type" value="Genomic_DNA"/>
</dbReference>
<dbReference type="IntAct" id="Q55853">
    <property type="interactions" value="1"/>
</dbReference>
<dbReference type="PIR" id="S76665">
    <property type="entry name" value="S76665"/>
</dbReference>
<proteinExistence type="predicted"/>
<accession>Q55853</accession>
<dbReference type="Proteomes" id="UP000001425">
    <property type="component" value="Chromosome"/>
</dbReference>
<dbReference type="eggNOG" id="ENOG50301C2">
    <property type="taxonomic scope" value="Bacteria"/>
</dbReference>
<protein>
    <submittedName>
        <fullName evidence="2">Sll0595 protein</fullName>
    </submittedName>
</protein>
<evidence type="ECO:0000313" key="2">
    <source>
        <dbReference type="EMBL" id="BAA10609.1"/>
    </source>
</evidence>
<dbReference type="AlphaFoldDB" id="Q55853"/>
<name>Q55853_SYNY3</name>
<organism evidence="2 3">
    <name type="scientific">Synechocystis sp. (strain ATCC 27184 / PCC 6803 / Kazusa)</name>
    <dbReference type="NCBI Taxonomy" id="1111708"/>
    <lineage>
        <taxon>Bacteria</taxon>
        <taxon>Bacillati</taxon>
        <taxon>Cyanobacteriota</taxon>
        <taxon>Cyanophyceae</taxon>
        <taxon>Synechococcales</taxon>
        <taxon>Merismopediaceae</taxon>
        <taxon>Synechocystis</taxon>
    </lineage>
</organism>
<dbReference type="InParanoid" id="Q55853"/>
<gene>
    <name evidence="2" type="ordered locus">sll0595</name>
</gene>